<comment type="pathway">
    <text evidence="1">Siderophore biosynthesis.</text>
</comment>
<accession>A0A2T4S8A5</accession>
<feature type="domain" description="Aerobactin siderophore biosynthesis IucA/IucC-like C-terminal" evidence="4">
    <location>
        <begin position="413"/>
        <end position="568"/>
    </location>
</feature>
<dbReference type="Gene3D" id="1.10.510.40">
    <property type="match status" value="1"/>
</dbReference>
<proteinExistence type="inferred from homology"/>
<sequence>MMHHIWRLADENIQHRIMNAVLKENIFPEKMFFKEFDNYVELQYKGQALNVSYLRKSAMMRYVFNGEIHYIKGDNIVSIKTLEQLLEVLNNQFNTPISQRLTEELQSSRAGLALSYEHFNHRQSMIQASLKFSRLPVTINFFTWLQHMKEDNGINDLSYSESLVIEGHPTHPLTKTKLPLTNEEIKLYAPEFEKTIALKVMLIHKQDSVATSMEEDDQYILNHVIPEYRYKLKAFLEPHHLELNDYRAILVHPWQYENVIPQQFVYWLEEHRLLTTPFEVEAKATLSFRTMALMNKPFHIKLPVDIQATSAIRTVSPVTTVDGPKLSYELQEMLNVYPQLKVAMEPYGIHAQTNEDIARQLACIVRYEPQTTTNGLTLVTGSLVNKNPVDNQVIVDSYLEWLGVGVTNKAIKQFISHYAETLIQPLIGYIQDYGIALEAHMQNTIVSLGPDFQMKFMVRDLGGSRIDLKTLTRQLPNVKITNKSLAAENIEAVIAKFQHAVIQNQISELIHHFSQYNNVNADELFAIVSEVIEQSIDTKKAHAQVLRQTLFGPKINVKALLRMRMEGKVKKYLTVDLDNPISNEV</sequence>
<evidence type="ECO:0000313" key="5">
    <source>
        <dbReference type="EMBL" id="PTK57936.1"/>
    </source>
</evidence>
<dbReference type="GO" id="GO:0019290">
    <property type="term" value="P:siderophore biosynthetic process"/>
    <property type="evidence" value="ECO:0007669"/>
    <property type="project" value="InterPro"/>
</dbReference>
<dbReference type="PANTHER" id="PTHR34384:SF6">
    <property type="entry name" value="STAPHYLOFERRIN B SYNTHASE"/>
    <property type="match status" value="1"/>
</dbReference>
<dbReference type="InterPro" id="IPR037455">
    <property type="entry name" value="LucA/IucC-like"/>
</dbReference>
<dbReference type="InterPro" id="IPR007310">
    <property type="entry name" value="Aerobactin_biosyn_IucA/IucC_N"/>
</dbReference>
<dbReference type="AlphaFoldDB" id="A0A2T4S8A5"/>
<gene>
    <name evidence="5" type="ORF">BUZ61_11285</name>
</gene>
<dbReference type="OrthoDB" id="495728at2"/>
<evidence type="ECO:0000256" key="2">
    <source>
        <dbReference type="ARBA" id="ARBA00007832"/>
    </source>
</evidence>
<comment type="similarity">
    <text evidence="2">Belongs to the IucA/IucC family.</text>
</comment>
<name>A0A2T4S8A5_9STAP</name>
<reference evidence="5 6" key="1">
    <citation type="journal article" date="2016" name="Front. Microbiol.">
        <title>Comprehensive Phylogenetic Analysis of Bovine Non-aureus Staphylococci Species Based on Whole-Genome Sequencing.</title>
        <authorList>
            <person name="Naushad S."/>
            <person name="Barkema H.W."/>
            <person name="Luby C."/>
            <person name="Condas L.A."/>
            <person name="Nobrega D.B."/>
            <person name="Carson D.A."/>
            <person name="De Buck J."/>
        </authorList>
    </citation>
    <scope>NUCLEOTIDE SEQUENCE [LARGE SCALE GENOMIC DNA]</scope>
    <source>
        <strain evidence="5 6">SNUC 4337</strain>
    </source>
</reference>
<comment type="caution">
    <text evidence="5">The sequence shown here is derived from an EMBL/GenBank/DDBJ whole genome shotgun (WGS) entry which is preliminary data.</text>
</comment>
<dbReference type="RefSeq" id="WP_107644461.1">
    <property type="nucleotide sequence ID" value="NZ_PZHR01000078.1"/>
</dbReference>
<evidence type="ECO:0000259" key="3">
    <source>
        <dbReference type="Pfam" id="PF04183"/>
    </source>
</evidence>
<evidence type="ECO:0000256" key="1">
    <source>
        <dbReference type="ARBA" id="ARBA00004924"/>
    </source>
</evidence>
<dbReference type="Proteomes" id="UP000240400">
    <property type="component" value="Unassembled WGS sequence"/>
</dbReference>
<evidence type="ECO:0000313" key="6">
    <source>
        <dbReference type="Proteomes" id="UP000240400"/>
    </source>
</evidence>
<dbReference type="PANTHER" id="PTHR34384">
    <property type="entry name" value="L-2,3-DIAMINOPROPANOATE--CITRATE LIGASE"/>
    <property type="match status" value="1"/>
</dbReference>
<evidence type="ECO:0000259" key="4">
    <source>
        <dbReference type="Pfam" id="PF06276"/>
    </source>
</evidence>
<dbReference type="Pfam" id="PF06276">
    <property type="entry name" value="FhuF"/>
    <property type="match status" value="1"/>
</dbReference>
<dbReference type="EMBL" id="PZHR01000078">
    <property type="protein sequence ID" value="PTK57936.1"/>
    <property type="molecule type" value="Genomic_DNA"/>
</dbReference>
<dbReference type="GO" id="GO:0016881">
    <property type="term" value="F:acid-amino acid ligase activity"/>
    <property type="evidence" value="ECO:0007669"/>
    <property type="project" value="UniProtKB-ARBA"/>
</dbReference>
<dbReference type="Pfam" id="PF04183">
    <property type="entry name" value="IucA_IucC"/>
    <property type="match status" value="1"/>
</dbReference>
<protein>
    <submittedName>
        <fullName evidence="5">Siderophore synthetase</fullName>
    </submittedName>
</protein>
<organism evidence="5 6">
    <name type="scientific">Staphylococcus nepalensis</name>
    <dbReference type="NCBI Taxonomy" id="214473"/>
    <lineage>
        <taxon>Bacteria</taxon>
        <taxon>Bacillati</taxon>
        <taxon>Bacillota</taxon>
        <taxon>Bacilli</taxon>
        <taxon>Bacillales</taxon>
        <taxon>Staphylococcaceae</taxon>
        <taxon>Staphylococcus</taxon>
    </lineage>
</organism>
<feature type="domain" description="Aerobactin siderophore biosynthesis IucA/IucC N-terminal" evidence="3">
    <location>
        <begin position="159"/>
        <end position="383"/>
    </location>
</feature>
<dbReference type="InterPro" id="IPR022770">
    <property type="entry name" value="IucA/IucC-like_C"/>
</dbReference>